<evidence type="ECO:0000256" key="4">
    <source>
        <dbReference type="SAM" id="SignalP"/>
    </source>
</evidence>
<keyword evidence="2" id="KW-0449">Lipoprotein</keyword>
<name>A0AAN9R9Z9_CANGL</name>
<dbReference type="Pfam" id="PF07983">
    <property type="entry name" value="X8"/>
    <property type="match status" value="1"/>
</dbReference>
<reference evidence="6 7" key="1">
    <citation type="submission" date="2024-01" db="EMBL/GenBank/DDBJ databases">
        <title>The genomes of 5 underutilized Papilionoideae crops provide insights into root nodulation and disease resistanc.</title>
        <authorList>
            <person name="Jiang F."/>
        </authorList>
    </citation>
    <scope>NUCLEOTIDE SEQUENCE [LARGE SCALE GENOMIC DNA]</scope>
    <source>
        <strain evidence="6">LVBAO_FW01</strain>
        <tissue evidence="6">Leaves</tissue>
    </source>
</reference>
<evidence type="ECO:0000313" key="7">
    <source>
        <dbReference type="Proteomes" id="UP001367508"/>
    </source>
</evidence>
<keyword evidence="2" id="KW-0336">GPI-anchor</keyword>
<evidence type="ECO:0000256" key="1">
    <source>
        <dbReference type="ARBA" id="ARBA00004609"/>
    </source>
</evidence>
<accession>A0AAN9R9Z9</accession>
<dbReference type="SMART" id="SM00768">
    <property type="entry name" value="X8"/>
    <property type="match status" value="1"/>
</dbReference>
<comment type="subcellular location">
    <subcellularLocation>
        <location evidence="1">Cell membrane</location>
        <topology evidence="1">Lipid-anchor</topology>
        <topology evidence="1">GPI-anchor</topology>
    </subcellularLocation>
</comment>
<dbReference type="PANTHER" id="PTHR31044:SF52">
    <property type="entry name" value="OS01G0631500 PROTEIN"/>
    <property type="match status" value="1"/>
</dbReference>
<dbReference type="GO" id="GO:0005886">
    <property type="term" value="C:plasma membrane"/>
    <property type="evidence" value="ECO:0007669"/>
    <property type="project" value="UniProtKB-SubCell"/>
</dbReference>
<dbReference type="InterPro" id="IPR044788">
    <property type="entry name" value="X8_dom_prot"/>
</dbReference>
<dbReference type="Proteomes" id="UP001367508">
    <property type="component" value="Unassembled WGS sequence"/>
</dbReference>
<feature type="domain" description="X8" evidence="5">
    <location>
        <begin position="21"/>
        <end position="77"/>
    </location>
</feature>
<protein>
    <recommendedName>
        <fullName evidence="5">X8 domain-containing protein</fullName>
    </recommendedName>
</protein>
<dbReference type="AlphaFoldDB" id="A0AAN9R9Z9"/>
<feature type="signal peptide" evidence="4">
    <location>
        <begin position="1"/>
        <end position="18"/>
    </location>
</feature>
<evidence type="ECO:0000259" key="5">
    <source>
        <dbReference type="SMART" id="SM00768"/>
    </source>
</evidence>
<keyword evidence="7" id="KW-1185">Reference proteome</keyword>
<sequence length="85" mass="9440">MLFTIITTITVWMKNVEATERWCVADPSASDEDLENALNFVCGSGADCSQIQPGQPCYKPNLLYSHVSYALSSYCHNELSSQFVV</sequence>
<evidence type="ECO:0000256" key="3">
    <source>
        <dbReference type="ARBA" id="ARBA00022729"/>
    </source>
</evidence>
<organism evidence="6 7">
    <name type="scientific">Canavalia gladiata</name>
    <name type="common">Sword bean</name>
    <name type="synonym">Dolichos gladiatus</name>
    <dbReference type="NCBI Taxonomy" id="3824"/>
    <lineage>
        <taxon>Eukaryota</taxon>
        <taxon>Viridiplantae</taxon>
        <taxon>Streptophyta</taxon>
        <taxon>Embryophyta</taxon>
        <taxon>Tracheophyta</taxon>
        <taxon>Spermatophyta</taxon>
        <taxon>Magnoliopsida</taxon>
        <taxon>eudicotyledons</taxon>
        <taxon>Gunneridae</taxon>
        <taxon>Pentapetalae</taxon>
        <taxon>rosids</taxon>
        <taxon>fabids</taxon>
        <taxon>Fabales</taxon>
        <taxon>Fabaceae</taxon>
        <taxon>Papilionoideae</taxon>
        <taxon>50 kb inversion clade</taxon>
        <taxon>NPAAA clade</taxon>
        <taxon>indigoferoid/millettioid clade</taxon>
        <taxon>Phaseoleae</taxon>
        <taxon>Canavalia</taxon>
    </lineage>
</organism>
<keyword evidence="2" id="KW-0325">Glycoprotein</keyword>
<dbReference type="InterPro" id="IPR012946">
    <property type="entry name" value="X8"/>
</dbReference>
<keyword evidence="2" id="KW-0472">Membrane</keyword>
<dbReference type="PANTHER" id="PTHR31044">
    <property type="entry name" value="BETA-1,3 GLUCANASE"/>
    <property type="match status" value="1"/>
</dbReference>
<keyword evidence="3 4" id="KW-0732">Signal</keyword>
<dbReference type="EMBL" id="JAYMYQ010000001">
    <property type="protein sequence ID" value="KAK7359208.1"/>
    <property type="molecule type" value="Genomic_DNA"/>
</dbReference>
<comment type="caution">
    <text evidence="6">The sequence shown here is derived from an EMBL/GenBank/DDBJ whole genome shotgun (WGS) entry which is preliminary data.</text>
</comment>
<evidence type="ECO:0000256" key="2">
    <source>
        <dbReference type="ARBA" id="ARBA00022622"/>
    </source>
</evidence>
<dbReference type="GO" id="GO:0098552">
    <property type="term" value="C:side of membrane"/>
    <property type="evidence" value="ECO:0007669"/>
    <property type="project" value="UniProtKB-KW"/>
</dbReference>
<feature type="chain" id="PRO_5042979131" description="X8 domain-containing protein" evidence="4">
    <location>
        <begin position="19"/>
        <end position="85"/>
    </location>
</feature>
<evidence type="ECO:0000313" key="6">
    <source>
        <dbReference type="EMBL" id="KAK7359208.1"/>
    </source>
</evidence>
<gene>
    <name evidence="6" type="ORF">VNO77_01158</name>
</gene>
<dbReference type="GO" id="GO:0009506">
    <property type="term" value="C:plasmodesma"/>
    <property type="evidence" value="ECO:0007669"/>
    <property type="project" value="UniProtKB-ARBA"/>
</dbReference>
<proteinExistence type="predicted"/>